<reference evidence="2 3" key="1">
    <citation type="submission" date="2020-08" db="EMBL/GenBank/DDBJ databases">
        <title>Sequencing the genomes of 1000 actinobacteria strains.</title>
        <authorList>
            <person name="Klenk H.-P."/>
        </authorList>
    </citation>
    <scope>NUCLEOTIDE SEQUENCE [LARGE SCALE GENOMIC DNA]</scope>
    <source>
        <strain evidence="2 3">DSM 44593</strain>
    </source>
</reference>
<dbReference type="Pfam" id="PF19809">
    <property type="entry name" value="DUF6292"/>
    <property type="match status" value="1"/>
</dbReference>
<dbReference type="EMBL" id="JACHLY010000001">
    <property type="protein sequence ID" value="MBB5999387.1"/>
    <property type="molecule type" value="Genomic_DNA"/>
</dbReference>
<dbReference type="InterPro" id="IPR046259">
    <property type="entry name" value="DUF6292"/>
</dbReference>
<protein>
    <recommendedName>
        <fullName evidence="1">DUF6292 domain-containing protein</fullName>
    </recommendedName>
</protein>
<dbReference type="RefSeq" id="WP_184636173.1">
    <property type="nucleotide sequence ID" value="NZ_BAABKT010000039.1"/>
</dbReference>
<evidence type="ECO:0000259" key="1">
    <source>
        <dbReference type="Pfam" id="PF19809"/>
    </source>
</evidence>
<gene>
    <name evidence="2" type="ORF">HNR25_003138</name>
</gene>
<sequence>MTDNGLLPAPYSPAWVRLPQPYVDAVARRLADGGVSVLDHWNDPMDPRDATVIVRAPAGGRLRFVWDEESGWRYGPMDAEGWTPLEATRYLPAGLLPPPAEVAAAVGGVLAGTCAGTPEHPRFRSFRDYGDGLDARLAAYAPVGAV</sequence>
<proteinExistence type="predicted"/>
<accession>A0A841E649</accession>
<dbReference type="Proteomes" id="UP000578077">
    <property type="component" value="Unassembled WGS sequence"/>
</dbReference>
<feature type="domain" description="DUF6292" evidence="1">
    <location>
        <begin position="22"/>
        <end position="106"/>
    </location>
</feature>
<evidence type="ECO:0000313" key="3">
    <source>
        <dbReference type="Proteomes" id="UP000578077"/>
    </source>
</evidence>
<name>A0A841E649_9ACTN</name>
<keyword evidence="3" id="KW-1185">Reference proteome</keyword>
<comment type="caution">
    <text evidence="2">The sequence shown here is derived from an EMBL/GenBank/DDBJ whole genome shotgun (WGS) entry which is preliminary data.</text>
</comment>
<dbReference type="AlphaFoldDB" id="A0A841E649"/>
<evidence type="ECO:0000313" key="2">
    <source>
        <dbReference type="EMBL" id="MBB5999387.1"/>
    </source>
</evidence>
<organism evidence="2 3">
    <name type="scientific">Streptomonospora salina</name>
    <dbReference type="NCBI Taxonomy" id="104205"/>
    <lineage>
        <taxon>Bacteria</taxon>
        <taxon>Bacillati</taxon>
        <taxon>Actinomycetota</taxon>
        <taxon>Actinomycetes</taxon>
        <taxon>Streptosporangiales</taxon>
        <taxon>Nocardiopsidaceae</taxon>
        <taxon>Streptomonospora</taxon>
    </lineage>
</organism>